<dbReference type="InterPro" id="IPR000821">
    <property type="entry name" value="Ala_racemase"/>
</dbReference>
<dbReference type="GO" id="GO:0008784">
    <property type="term" value="F:alanine racemase activity"/>
    <property type="evidence" value="ECO:0007669"/>
    <property type="project" value="UniProtKB-UniRule"/>
</dbReference>
<proteinExistence type="inferred from homology"/>
<dbReference type="PANTHER" id="PTHR30511">
    <property type="entry name" value="ALANINE RACEMASE"/>
    <property type="match status" value="1"/>
</dbReference>
<dbReference type="CDD" id="cd06827">
    <property type="entry name" value="PLPDE_III_AR_proteobact"/>
    <property type="match status" value="1"/>
</dbReference>
<feature type="modified residue" description="N6-(pyridoxal phosphate)lysine" evidence="5 6">
    <location>
        <position position="35"/>
    </location>
</feature>
<dbReference type="EMBL" id="FRCA01000004">
    <property type="protein sequence ID" value="SHL97471.1"/>
    <property type="molecule type" value="Genomic_DNA"/>
</dbReference>
<dbReference type="Proteomes" id="UP000184123">
    <property type="component" value="Unassembled WGS sequence"/>
</dbReference>
<dbReference type="InterPro" id="IPR029066">
    <property type="entry name" value="PLP-binding_barrel"/>
</dbReference>
<keyword evidence="3 5" id="KW-0663">Pyridoxal phosphate</keyword>
<evidence type="ECO:0000256" key="4">
    <source>
        <dbReference type="ARBA" id="ARBA00023235"/>
    </source>
</evidence>
<dbReference type="PRINTS" id="PR00992">
    <property type="entry name" value="ALARACEMASE"/>
</dbReference>
<organism evidence="10 11">
    <name type="scientific">Halomonas cupida</name>
    <dbReference type="NCBI Taxonomy" id="44933"/>
    <lineage>
        <taxon>Bacteria</taxon>
        <taxon>Pseudomonadati</taxon>
        <taxon>Pseudomonadota</taxon>
        <taxon>Gammaproteobacteria</taxon>
        <taxon>Oceanospirillales</taxon>
        <taxon>Halomonadaceae</taxon>
        <taxon>Halomonas</taxon>
    </lineage>
</organism>
<dbReference type="UniPathway" id="UPA00042">
    <property type="reaction ID" value="UER00497"/>
</dbReference>
<dbReference type="STRING" id="44933.SAMN05660971_01877"/>
<dbReference type="GO" id="GO:0030170">
    <property type="term" value="F:pyridoxal phosphate binding"/>
    <property type="evidence" value="ECO:0007669"/>
    <property type="project" value="UniProtKB-UniRule"/>
</dbReference>
<dbReference type="Pfam" id="PF01168">
    <property type="entry name" value="Ala_racemase_N"/>
    <property type="match status" value="1"/>
</dbReference>
<keyword evidence="4 5" id="KW-0413">Isomerase</keyword>
<gene>
    <name evidence="9" type="primary">alr</name>
    <name evidence="9" type="ORF">HCU01_12950</name>
    <name evidence="10" type="ORF">SAMN05660971_01877</name>
</gene>
<dbReference type="PANTHER" id="PTHR30511:SF0">
    <property type="entry name" value="ALANINE RACEMASE, CATABOLIC-RELATED"/>
    <property type="match status" value="1"/>
</dbReference>
<sequence>MARPLVAHIDLDALRHNYRLACELAPNSRSVAVLKADAYGHGAARCAQALQDEAPAFAVAAIEEAVQLRKAGIEAPIVLLEGIFSPDELELVDELGLWMAIHSPWQLEAALAHHPRHPIPVWLKVDSGMHRLGFAPQDAEAAWQRLREAPDRVTDLHLMSHFATADLGDFEYFRRQHAVLQTLAERLDAPLCLANSPTVLSHPEAHGDWNRPGVMLYGSDPLELSCDASRRLRPVMSLRTEIIAVRELASGEPVGYGGRFITPDRSRIGVVACGYGDGYDRHAIDGTPVLVDGQRTTIAGKVSMDMLTVDLTHLPDAGIGSEVVMWGTSRHGSELSVDEVARYCDTISYTLLTGVLPRVPRRYNDAHSA</sequence>
<dbReference type="AlphaFoldDB" id="A0A1M7F0H0"/>
<dbReference type="Proteomes" id="UP000321726">
    <property type="component" value="Unassembled WGS sequence"/>
</dbReference>
<dbReference type="InterPro" id="IPR011079">
    <property type="entry name" value="Ala_racemase_C"/>
</dbReference>
<evidence type="ECO:0000313" key="9">
    <source>
        <dbReference type="EMBL" id="GEN23346.1"/>
    </source>
</evidence>
<feature type="active site" description="Proton acceptor; specific for D-alanine" evidence="5">
    <location>
        <position position="35"/>
    </location>
</feature>
<evidence type="ECO:0000313" key="12">
    <source>
        <dbReference type="Proteomes" id="UP000321726"/>
    </source>
</evidence>
<dbReference type="GO" id="GO:0030632">
    <property type="term" value="P:D-alanine biosynthetic process"/>
    <property type="evidence" value="ECO:0007669"/>
    <property type="project" value="UniProtKB-UniRule"/>
</dbReference>
<reference evidence="9 12" key="2">
    <citation type="submission" date="2019-07" db="EMBL/GenBank/DDBJ databases">
        <title>Whole genome shotgun sequence of Halomonas cupida NBRC 102219.</title>
        <authorList>
            <person name="Hosoyama A."/>
            <person name="Uohara A."/>
            <person name="Ohji S."/>
            <person name="Ichikawa N."/>
        </authorList>
    </citation>
    <scope>NUCLEOTIDE SEQUENCE [LARGE SCALE GENOMIC DNA]</scope>
    <source>
        <strain evidence="9 12">NBRC 102219</strain>
    </source>
</reference>
<dbReference type="RefSeq" id="WP_073434921.1">
    <property type="nucleotide sequence ID" value="NZ_BJXU01000039.1"/>
</dbReference>
<evidence type="ECO:0000259" key="8">
    <source>
        <dbReference type="SMART" id="SM01005"/>
    </source>
</evidence>
<dbReference type="OrthoDB" id="9813814at2"/>
<evidence type="ECO:0000313" key="10">
    <source>
        <dbReference type="EMBL" id="SHL97471.1"/>
    </source>
</evidence>
<dbReference type="Pfam" id="PF00842">
    <property type="entry name" value="Ala_racemase_C"/>
    <property type="match status" value="1"/>
</dbReference>
<dbReference type="InterPro" id="IPR020622">
    <property type="entry name" value="Ala_racemase_pyridoxalP-BS"/>
</dbReference>
<dbReference type="Gene3D" id="2.40.37.10">
    <property type="entry name" value="Lyase, Ornithine Decarboxylase, Chain A, domain 1"/>
    <property type="match status" value="1"/>
</dbReference>
<dbReference type="NCBIfam" id="TIGR00492">
    <property type="entry name" value="alr"/>
    <property type="match status" value="1"/>
</dbReference>
<evidence type="ECO:0000256" key="6">
    <source>
        <dbReference type="PIRSR" id="PIRSR600821-50"/>
    </source>
</evidence>
<evidence type="ECO:0000256" key="1">
    <source>
        <dbReference type="ARBA" id="ARBA00000316"/>
    </source>
</evidence>
<dbReference type="InterPro" id="IPR001608">
    <property type="entry name" value="Ala_racemase_N"/>
</dbReference>
<name>A0A1M7F0H0_9GAMM</name>
<dbReference type="Gene3D" id="3.20.20.10">
    <property type="entry name" value="Alanine racemase"/>
    <property type="match status" value="1"/>
</dbReference>
<dbReference type="GO" id="GO:0005829">
    <property type="term" value="C:cytosol"/>
    <property type="evidence" value="ECO:0007669"/>
    <property type="project" value="TreeGrafter"/>
</dbReference>
<evidence type="ECO:0000256" key="2">
    <source>
        <dbReference type="ARBA" id="ARBA00001933"/>
    </source>
</evidence>
<comment type="catalytic activity">
    <reaction evidence="1 5">
        <text>L-alanine = D-alanine</text>
        <dbReference type="Rhea" id="RHEA:20249"/>
        <dbReference type="ChEBI" id="CHEBI:57416"/>
        <dbReference type="ChEBI" id="CHEBI:57972"/>
        <dbReference type="EC" id="5.1.1.1"/>
    </reaction>
</comment>
<comment type="pathway">
    <text evidence="5">Amino-acid biosynthesis; D-alanine biosynthesis; D-alanine from L-alanine: step 1/1.</text>
</comment>
<comment type="function">
    <text evidence="5">Catalyzes the interconversion of L-alanine and D-alanine. May also act on other amino acids.</text>
</comment>
<dbReference type="SMART" id="SM01005">
    <property type="entry name" value="Ala_racemase_C"/>
    <property type="match status" value="1"/>
</dbReference>
<dbReference type="FunFam" id="3.20.20.10:FF:000002">
    <property type="entry name" value="Alanine racemase"/>
    <property type="match status" value="1"/>
</dbReference>
<dbReference type="HAMAP" id="MF_01201">
    <property type="entry name" value="Ala_racemase"/>
    <property type="match status" value="1"/>
</dbReference>
<evidence type="ECO:0000256" key="5">
    <source>
        <dbReference type="HAMAP-Rule" id="MF_01201"/>
    </source>
</evidence>
<feature type="active site" description="Proton acceptor; specific for L-alanine" evidence="5">
    <location>
        <position position="256"/>
    </location>
</feature>
<feature type="binding site" evidence="5 7">
    <location>
        <position position="304"/>
    </location>
    <ligand>
        <name>substrate</name>
    </ligand>
</feature>
<reference evidence="10 11" key="1">
    <citation type="submission" date="2016-11" db="EMBL/GenBank/DDBJ databases">
        <authorList>
            <person name="Jaros S."/>
            <person name="Januszkiewicz K."/>
            <person name="Wedrychowicz H."/>
        </authorList>
    </citation>
    <scope>NUCLEOTIDE SEQUENCE [LARGE SCALE GENOMIC DNA]</scope>
    <source>
        <strain evidence="10 11">DSM 4740</strain>
    </source>
</reference>
<accession>A0A1M7F0H0</accession>
<dbReference type="SUPFAM" id="SSF50621">
    <property type="entry name" value="Alanine racemase C-terminal domain-like"/>
    <property type="match status" value="1"/>
</dbReference>
<keyword evidence="12" id="KW-1185">Reference proteome</keyword>
<feature type="binding site" evidence="5 7">
    <location>
        <position position="131"/>
    </location>
    <ligand>
        <name>substrate</name>
    </ligand>
</feature>
<comment type="cofactor">
    <cofactor evidence="2 5 6">
        <name>pyridoxal 5'-phosphate</name>
        <dbReference type="ChEBI" id="CHEBI:597326"/>
    </cofactor>
</comment>
<dbReference type="EC" id="5.1.1.1" evidence="5"/>
<dbReference type="EMBL" id="BJXU01000039">
    <property type="protein sequence ID" value="GEN23346.1"/>
    <property type="molecule type" value="Genomic_DNA"/>
</dbReference>
<dbReference type="InterPro" id="IPR009006">
    <property type="entry name" value="Ala_racemase/Decarboxylase_C"/>
</dbReference>
<dbReference type="PROSITE" id="PS00395">
    <property type="entry name" value="ALANINE_RACEMASE"/>
    <property type="match status" value="1"/>
</dbReference>
<dbReference type="SUPFAM" id="SSF51419">
    <property type="entry name" value="PLP-binding barrel"/>
    <property type="match status" value="1"/>
</dbReference>
<evidence type="ECO:0000313" key="11">
    <source>
        <dbReference type="Proteomes" id="UP000184123"/>
    </source>
</evidence>
<evidence type="ECO:0000256" key="7">
    <source>
        <dbReference type="PIRSR" id="PIRSR600821-52"/>
    </source>
</evidence>
<comment type="similarity">
    <text evidence="5">Belongs to the alanine racemase family.</text>
</comment>
<protein>
    <recommendedName>
        <fullName evidence="5">Alanine racemase</fullName>
        <ecNumber evidence="5">5.1.1.1</ecNumber>
    </recommendedName>
</protein>
<feature type="domain" description="Alanine racemase C-terminal" evidence="8">
    <location>
        <begin position="235"/>
        <end position="364"/>
    </location>
</feature>
<evidence type="ECO:0000256" key="3">
    <source>
        <dbReference type="ARBA" id="ARBA00022898"/>
    </source>
</evidence>